<evidence type="ECO:0000313" key="3">
    <source>
        <dbReference type="Proteomes" id="UP000326244"/>
    </source>
</evidence>
<sequence>MQSLSFIANIAVIAGVVVSLITLIIVLADYYKSHLKTARSRIVAVPRTGNNRITGNANRFTIRLKVGFNNEGKRDGFVIPKDVKYIKLRDDIGNKVSTFADLDPKDFDLEKVGESRVPPSSNVTGYLTLGFSDNVDLGKSFTDTSKIVVQVSFLVEDNEGSYTIEYSDTIDTTPISW</sequence>
<organism evidence="2 3">
    <name type="scientific">Haloarcula hispanica</name>
    <dbReference type="NCBI Taxonomy" id="51589"/>
    <lineage>
        <taxon>Archaea</taxon>
        <taxon>Methanobacteriati</taxon>
        <taxon>Methanobacteriota</taxon>
        <taxon>Stenosarchaea group</taxon>
        <taxon>Halobacteria</taxon>
        <taxon>Halobacteriales</taxon>
        <taxon>Haloarculaceae</taxon>
        <taxon>Haloarcula</taxon>
    </lineage>
</organism>
<keyword evidence="1" id="KW-0472">Membrane</keyword>
<keyword evidence="1" id="KW-1133">Transmembrane helix</keyword>
<keyword evidence="1" id="KW-0812">Transmembrane</keyword>
<evidence type="ECO:0000313" key="2">
    <source>
        <dbReference type="EMBL" id="KAA9410726.1"/>
    </source>
</evidence>
<protein>
    <submittedName>
        <fullName evidence="2">Uncharacterized protein</fullName>
    </submittedName>
</protein>
<evidence type="ECO:0000256" key="1">
    <source>
        <dbReference type="SAM" id="Phobius"/>
    </source>
</evidence>
<reference evidence="2 3" key="1">
    <citation type="submission" date="2018-11" db="EMBL/GenBank/DDBJ databases">
        <title>Genomic analysis of Haloarcula hispanica CBA1121.</title>
        <authorList>
            <person name="Kim Y.B."/>
            <person name="Roh S.W."/>
        </authorList>
    </citation>
    <scope>NUCLEOTIDE SEQUENCE [LARGE SCALE GENOMIC DNA]</scope>
    <source>
        <strain evidence="2 3">CBA1121</strain>
    </source>
</reference>
<dbReference type="AlphaFoldDB" id="A0A5J5LM78"/>
<accession>A0A5J5LM78</accession>
<dbReference type="Proteomes" id="UP000326244">
    <property type="component" value="Unassembled WGS sequence"/>
</dbReference>
<dbReference type="RefSeq" id="WP_151103747.1">
    <property type="nucleotide sequence ID" value="NZ_RQWK01000001.1"/>
</dbReference>
<dbReference type="EMBL" id="RQWK01000001">
    <property type="protein sequence ID" value="KAA9410726.1"/>
    <property type="molecule type" value="Genomic_DNA"/>
</dbReference>
<name>A0A5J5LM78_HALHI</name>
<gene>
    <name evidence="2" type="ORF">EGO51_13250</name>
</gene>
<feature type="transmembrane region" description="Helical" evidence="1">
    <location>
        <begin position="6"/>
        <end position="31"/>
    </location>
</feature>
<proteinExistence type="predicted"/>
<comment type="caution">
    <text evidence="2">The sequence shown here is derived from an EMBL/GenBank/DDBJ whole genome shotgun (WGS) entry which is preliminary data.</text>
</comment>